<protein>
    <submittedName>
        <fullName evidence="1">Uncharacterized protein</fullName>
    </submittedName>
</protein>
<sequence>MEIVRIIEISFRMGVDNEDALRENGYVNDPSVGTNNNVIIYLNSDEDWVAAVTNKDGSYQELIDSGNDISSALYANGDAFGIGNSMLGAILKCATDPVEIEDFKNVSDVIMNEGKDYSGEINLDEVTEISENLDNIVFVFKQVSILEEPVTGNFSSIRGDGGIDQSIHSDVEYSDGEELAAALFGLA</sequence>
<reference evidence="1" key="1">
    <citation type="submission" date="2018-05" db="EMBL/GenBank/DDBJ databases">
        <authorList>
            <person name="Lanie J.A."/>
            <person name="Ng W.-L."/>
            <person name="Kazmierczak K.M."/>
            <person name="Andrzejewski T.M."/>
            <person name="Davidsen T.M."/>
            <person name="Wayne K.J."/>
            <person name="Tettelin H."/>
            <person name="Glass J.I."/>
            <person name="Rusch D."/>
            <person name="Podicherti R."/>
            <person name="Tsui H.-C.T."/>
            <person name="Winkler M.E."/>
        </authorList>
    </citation>
    <scope>NUCLEOTIDE SEQUENCE</scope>
</reference>
<name>A0A382ZQ95_9ZZZZ</name>
<organism evidence="1">
    <name type="scientific">marine metagenome</name>
    <dbReference type="NCBI Taxonomy" id="408172"/>
    <lineage>
        <taxon>unclassified sequences</taxon>
        <taxon>metagenomes</taxon>
        <taxon>ecological metagenomes</taxon>
    </lineage>
</organism>
<gene>
    <name evidence="1" type="ORF">METZ01_LOCUS450495</name>
</gene>
<proteinExistence type="predicted"/>
<dbReference type="AlphaFoldDB" id="A0A382ZQ95"/>
<dbReference type="EMBL" id="UINC01185769">
    <property type="protein sequence ID" value="SVD97641.1"/>
    <property type="molecule type" value="Genomic_DNA"/>
</dbReference>
<accession>A0A382ZQ95</accession>
<evidence type="ECO:0000313" key="1">
    <source>
        <dbReference type="EMBL" id="SVD97641.1"/>
    </source>
</evidence>